<evidence type="ECO:0000313" key="9">
    <source>
        <dbReference type="EMBL" id="MBD1381324.1"/>
    </source>
</evidence>
<feature type="transmembrane region" description="Helical" evidence="8">
    <location>
        <begin position="12"/>
        <end position="33"/>
    </location>
</feature>
<dbReference type="Gene3D" id="1.20.1740.10">
    <property type="entry name" value="Amino acid/polyamine transporter I"/>
    <property type="match status" value="1"/>
</dbReference>
<sequence>MRPFEYGDEEIGEIEILYIVASYVIAYGILTLPRQLAEATNFFDGWIPLMIAGGTSIIFTGITAKLACRFPNQSFFSYASSICSKPGSVVITLFLALHFIFLSGFETRAVAIVAKQYLFDRTPAEVIALAFLLVVVYAVSGTRVGIIRLNLLFLPIILFIAFLLMVLNIPFFEVKNLTPLFTTSLEGHFKGAKESFFSISGFAGLLFYISFVNRPKKAPKFAIFGICIALGLYLLFYTMSIGVFSAGTTATLVYPTIELAKEAEIPGGFLGRFESLFFTVWVMAIFNTTSLAFDVSLMALSSLFQKVKKITFIFVLTPIIFMIAMFPQNLVEMELLSKYLNYSTYGVSIFVPTGLYVLAKARRIKGNG</sequence>
<dbReference type="RefSeq" id="WP_191158920.1">
    <property type="nucleotide sequence ID" value="NZ_JACXAI010000017.1"/>
</dbReference>
<dbReference type="PANTHER" id="PTHR34975">
    <property type="entry name" value="SPORE GERMINATION PROTEIN A2"/>
    <property type="match status" value="1"/>
</dbReference>
<feature type="transmembrane region" description="Helical" evidence="8">
    <location>
        <begin position="339"/>
        <end position="359"/>
    </location>
</feature>
<feature type="transmembrane region" description="Helical" evidence="8">
    <location>
        <begin position="151"/>
        <end position="172"/>
    </location>
</feature>
<dbReference type="GO" id="GO:0009847">
    <property type="term" value="P:spore germination"/>
    <property type="evidence" value="ECO:0007669"/>
    <property type="project" value="InterPro"/>
</dbReference>
<protein>
    <submittedName>
        <fullName evidence="9">Endospore germination permease</fullName>
    </submittedName>
</protein>
<evidence type="ECO:0000256" key="3">
    <source>
        <dbReference type="ARBA" id="ARBA00022448"/>
    </source>
</evidence>
<proteinExistence type="inferred from homology"/>
<evidence type="ECO:0000313" key="10">
    <source>
        <dbReference type="Proteomes" id="UP000626844"/>
    </source>
</evidence>
<dbReference type="AlphaFoldDB" id="A0A926NGV2"/>
<feature type="transmembrane region" description="Helical" evidence="8">
    <location>
        <begin position="89"/>
        <end position="114"/>
    </location>
</feature>
<evidence type="ECO:0000256" key="8">
    <source>
        <dbReference type="SAM" id="Phobius"/>
    </source>
</evidence>
<evidence type="ECO:0000256" key="2">
    <source>
        <dbReference type="ARBA" id="ARBA00007998"/>
    </source>
</evidence>
<feature type="transmembrane region" description="Helical" evidence="8">
    <location>
        <begin position="221"/>
        <end position="244"/>
    </location>
</feature>
<keyword evidence="10" id="KW-1185">Reference proteome</keyword>
<dbReference type="InterPro" id="IPR004761">
    <property type="entry name" value="Spore_GerAB"/>
</dbReference>
<evidence type="ECO:0000256" key="1">
    <source>
        <dbReference type="ARBA" id="ARBA00004141"/>
    </source>
</evidence>
<evidence type="ECO:0000256" key="6">
    <source>
        <dbReference type="ARBA" id="ARBA00022989"/>
    </source>
</evidence>
<keyword evidence="6 8" id="KW-1133">Transmembrane helix</keyword>
<comment type="caution">
    <text evidence="9">The sequence shown here is derived from an EMBL/GenBank/DDBJ whole genome shotgun (WGS) entry which is preliminary data.</text>
</comment>
<feature type="transmembrane region" description="Helical" evidence="8">
    <location>
        <begin position="192"/>
        <end position="209"/>
    </location>
</feature>
<keyword evidence="5 8" id="KW-0812">Transmembrane</keyword>
<dbReference type="Proteomes" id="UP000626844">
    <property type="component" value="Unassembled WGS sequence"/>
</dbReference>
<keyword evidence="4" id="KW-0309">Germination</keyword>
<comment type="subcellular location">
    <subcellularLocation>
        <location evidence="1">Membrane</location>
        <topology evidence="1">Multi-pass membrane protein</topology>
    </subcellularLocation>
</comment>
<evidence type="ECO:0000256" key="7">
    <source>
        <dbReference type="ARBA" id="ARBA00023136"/>
    </source>
</evidence>
<feature type="transmembrane region" description="Helical" evidence="8">
    <location>
        <begin position="126"/>
        <end position="144"/>
    </location>
</feature>
<feature type="transmembrane region" description="Helical" evidence="8">
    <location>
        <begin position="310"/>
        <end position="327"/>
    </location>
</feature>
<keyword evidence="7 8" id="KW-0472">Membrane</keyword>
<feature type="transmembrane region" description="Helical" evidence="8">
    <location>
        <begin position="276"/>
        <end position="298"/>
    </location>
</feature>
<comment type="similarity">
    <text evidence="2">Belongs to the amino acid-polyamine-organocation (APC) superfamily. Spore germination protein (SGP) (TC 2.A.3.9) family.</text>
</comment>
<dbReference type="GO" id="GO:0016020">
    <property type="term" value="C:membrane"/>
    <property type="evidence" value="ECO:0007669"/>
    <property type="project" value="UniProtKB-SubCell"/>
</dbReference>
<gene>
    <name evidence="9" type="ORF">IC621_13875</name>
</gene>
<name>A0A926NGV2_9BACI</name>
<dbReference type="PANTHER" id="PTHR34975:SF2">
    <property type="entry name" value="SPORE GERMINATION PROTEIN A2"/>
    <property type="match status" value="1"/>
</dbReference>
<feature type="transmembrane region" description="Helical" evidence="8">
    <location>
        <begin position="45"/>
        <end position="68"/>
    </location>
</feature>
<evidence type="ECO:0000256" key="5">
    <source>
        <dbReference type="ARBA" id="ARBA00022692"/>
    </source>
</evidence>
<reference evidence="9" key="1">
    <citation type="submission" date="2020-09" db="EMBL/GenBank/DDBJ databases">
        <title>A novel bacterium of genus Bacillus, isolated from South China Sea.</title>
        <authorList>
            <person name="Huang H."/>
            <person name="Mo K."/>
            <person name="Hu Y."/>
        </authorList>
    </citation>
    <scope>NUCLEOTIDE SEQUENCE</scope>
    <source>
        <strain evidence="9">IB182487</strain>
    </source>
</reference>
<dbReference type="EMBL" id="JACXAI010000017">
    <property type="protein sequence ID" value="MBD1381324.1"/>
    <property type="molecule type" value="Genomic_DNA"/>
</dbReference>
<dbReference type="NCBIfam" id="TIGR00912">
    <property type="entry name" value="2A0309"/>
    <property type="match status" value="1"/>
</dbReference>
<evidence type="ECO:0000256" key="4">
    <source>
        <dbReference type="ARBA" id="ARBA00022544"/>
    </source>
</evidence>
<dbReference type="Pfam" id="PF03845">
    <property type="entry name" value="Spore_permease"/>
    <property type="match status" value="1"/>
</dbReference>
<organism evidence="9 10">
    <name type="scientific">Metabacillus arenae</name>
    <dbReference type="NCBI Taxonomy" id="2771434"/>
    <lineage>
        <taxon>Bacteria</taxon>
        <taxon>Bacillati</taxon>
        <taxon>Bacillota</taxon>
        <taxon>Bacilli</taxon>
        <taxon>Bacillales</taxon>
        <taxon>Bacillaceae</taxon>
        <taxon>Metabacillus</taxon>
    </lineage>
</organism>
<keyword evidence="3" id="KW-0813">Transport</keyword>
<accession>A0A926NGV2</accession>